<reference evidence="1" key="1">
    <citation type="journal article" date="2021" name="Proc. Natl. Acad. Sci. U.S.A.">
        <title>A Catalog of Tens of Thousands of Viruses from Human Metagenomes Reveals Hidden Associations with Chronic Diseases.</title>
        <authorList>
            <person name="Tisza M.J."/>
            <person name="Buck C.B."/>
        </authorList>
    </citation>
    <scope>NUCLEOTIDE SEQUENCE</scope>
    <source>
        <strain evidence="1">Ctj0M16</strain>
    </source>
</reference>
<evidence type="ECO:0000313" key="1">
    <source>
        <dbReference type="EMBL" id="DAF46815.1"/>
    </source>
</evidence>
<organism evidence="1">
    <name type="scientific">Siphoviridae sp. ctj0M16</name>
    <dbReference type="NCBI Taxonomy" id="2827918"/>
    <lineage>
        <taxon>Viruses</taxon>
        <taxon>Duplodnaviria</taxon>
        <taxon>Heunggongvirae</taxon>
        <taxon>Uroviricota</taxon>
        <taxon>Caudoviricetes</taxon>
    </lineage>
</organism>
<name>A0A8S5S808_9CAUD</name>
<proteinExistence type="predicted"/>
<protein>
    <submittedName>
        <fullName evidence="1">Uncharacterized protein</fullName>
    </submittedName>
</protein>
<accession>A0A8S5S808</accession>
<dbReference type="EMBL" id="BK032544">
    <property type="protein sequence ID" value="DAF46815.1"/>
    <property type="molecule type" value="Genomic_DNA"/>
</dbReference>
<sequence length="63" mass="7284">MRAIYYTVEGGYRQLLATTYGNYGIAPTISNEERKRLSEETGHPLRNLFVNIDGNDYQICLKR</sequence>